<feature type="domain" description="C-type lectin" evidence="3">
    <location>
        <begin position="217"/>
        <end position="327"/>
    </location>
</feature>
<evidence type="ECO:0000313" key="4">
    <source>
        <dbReference type="EMBL" id="KAK0042857.1"/>
    </source>
</evidence>
<name>A0AAD8EWC8_BIOPF</name>
<evidence type="ECO:0000256" key="2">
    <source>
        <dbReference type="SAM" id="SignalP"/>
    </source>
</evidence>
<evidence type="ECO:0000256" key="1">
    <source>
        <dbReference type="SAM" id="Coils"/>
    </source>
</evidence>
<dbReference type="SUPFAM" id="SSF56436">
    <property type="entry name" value="C-type lectin-like"/>
    <property type="match status" value="1"/>
</dbReference>
<feature type="chain" id="PRO_5042086862" evidence="2">
    <location>
        <begin position="22"/>
        <end position="346"/>
    </location>
</feature>
<sequence length="346" mass="39969">MTQEKYFVTLYVLLLTHKITGQDLTLEPNPIEPGITETLVVNCSLILSNTSELEEINYIFLYHLYKDLKDLASINANDNIVHGKESNGLFSGNINRKGFSYLSMKFVLPLAESSGTYKCEVHGKDKSNSSRVLRVSTKVDSIPMTIDSAYRQIREQKQLIRNLTEETSLLQVENKELQENVINLIHFKDNVEQVNKKSLKLLFYESDLFIQINYPKPKSRRYYLSKQTLSVRSKEAQQTCYQYGGYLAEIDNSEELEFVKSFIKDRDYKAVYISGTDEEKKSQWRNSRTGEIMDNIYWHKGEPTLKDGHHCIVYWRAHGYNIGDLQCIRIGSVGEGFGFVCEMEVD</sequence>
<reference evidence="4" key="2">
    <citation type="submission" date="2023-04" db="EMBL/GenBank/DDBJ databases">
        <authorList>
            <person name="Bu L."/>
            <person name="Lu L."/>
            <person name="Laidemitt M.R."/>
            <person name="Zhang S.M."/>
            <person name="Mutuku M."/>
            <person name="Mkoji G."/>
            <person name="Steinauer M."/>
            <person name="Loker E.S."/>
        </authorList>
    </citation>
    <scope>NUCLEOTIDE SEQUENCE</scope>
    <source>
        <strain evidence="4">KasaAsao</strain>
        <tissue evidence="4">Whole Snail</tissue>
    </source>
</reference>
<comment type="caution">
    <text evidence="4">The sequence shown here is derived from an EMBL/GenBank/DDBJ whole genome shotgun (WGS) entry which is preliminary data.</text>
</comment>
<feature type="signal peptide" evidence="2">
    <location>
        <begin position="1"/>
        <end position="21"/>
    </location>
</feature>
<dbReference type="AlphaFoldDB" id="A0AAD8EWC8"/>
<evidence type="ECO:0000313" key="5">
    <source>
        <dbReference type="Proteomes" id="UP001233172"/>
    </source>
</evidence>
<dbReference type="CDD" id="cd00037">
    <property type="entry name" value="CLECT"/>
    <property type="match status" value="1"/>
</dbReference>
<dbReference type="Gene3D" id="3.10.100.10">
    <property type="entry name" value="Mannose-Binding Protein A, subunit A"/>
    <property type="match status" value="1"/>
</dbReference>
<organism evidence="4 5">
    <name type="scientific">Biomphalaria pfeifferi</name>
    <name type="common">Bloodfluke planorb</name>
    <name type="synonym">Freshwater snail</name>
    <dbReference type="NCBI Taxonomy" id="112525"/>
    <lineage>
        <taxon>Eukaryota</taxon>
        <taxon>Metazoa</taxon>
        <taxon>Spiralia</taxon>
        <taxon>Lophotrochozoa</taxon>
        <taxon>Mollusca</taxon>
        <taxon>Gastropoda</taxon>
        <taxon>Heterobranchia</taxon>
        <taxon>Euthyneura</taxon>
        <taxon>Panpulmonata</taxon>
        <taxon>Hygrophila</taxon>
        <taxon>Lymnaeoidea</taxon>
        <taxon>Planorbidae</taxon>
        <taxon>Biomphalaria</taxon>
    </lineage>
</organism>
<evidence type="ECO:0000259" key="3">
    <source>
        <dbReference type="PROSITE" id="PS50041"/>
    </source>
</evidence>
<keyword evidence="1" id="KW-0175">Coiled coil</keyword>
<dbReference type="Pfam" id="PF00059">
    <property type="entry name" value="Lectin_C"/>
    <property type="match status" value="1"/>
</dbReference>
<keyword evidence="2" id="KW-0732">Signal</keyword>
<dbReference type="SMART" id="SM00034">
    <property type="entry name" value="CLECT"/>
    <property type="match status" value="1"/>
</dbReference>
<accession>A0AAD8EWC8</accession>
<proteinExistence type="predicted"/>
<dbReference type="PROSITE" id="PS50041">
    <property type="entry name" value="C_TYPE_LECTIN_2"/>
    <property type="match status" value="1"/>
</dbReference>
<dbReference type="InterPro" id="IPR016186">
    <property type="entry name" value="C-type_lectin-like/link_sf"/>
</dbReference>
<keyword evidence="5" id="KW-1185">Reference proteome</keyword>
<reference evidence="4" key="1">
    <citation type="journal article" date="2023" name="PLoS Negl. Trop. Dis.">
        <title>A genome sequence for Biomphalaria pfeifferi, the major vector snail for the human-infecting parasite Schistosoma mansoni.</title>
        <authorList>
            <person name="Bu L."/>
            <person name="Lu L."/>
            <person name="Laidemitt M.R."/>
            <person name="Zhang S.M."/>
            <person name="Mutuku M."/>
            <person name="Mkoji G."/>
            <person name="Steinauer M."/>
            <person name="Loker E.S."/>
        </authorList>
    </citation>
    <scope>NUCLEOTIDE SEQUENCE</scope>
    <source>
        <strain evidence="4">KasaAsao</strain>
    </source>
</reference>
<protein>
    <submittedName>
        <fullName evidence="4">C-type lectin domain family 3 member A-like isoform X2</fullName>
    </submittedName>
</protein>
<dbReference type="EMBL" id="JASAOG010000230">
    <property type="protein sequence ID" value="KAK0042857.1"/>
    <property type="molecule type" value="Genomic_DNA"/>
</dbReference>
<feature type="coiled-coil region" evidence="1">
    <location>
        <begin position="146"/>
        <end position="180"/>
    </location>
</feature>
<dbReference type="InterPro" id="IPR016187">
    <property type="entry name" value="CTDL_fold"/>
</dbReference>
<dbReference type="Proteomes" id="UP001233172">
    <property type="component" value="Unassembled WGS sequence"/>
</dbReference>
<dbReference type="InterPro" id="IPR001304">
    <property type="entry name" value="C-type_lectin-like"/>
</dbReference>
<gene>
    <name evidence="4" type="ORF">Bpfe_027697</name>
</gene>